<dbReference type="RefSeq" id="WP_140925814.1">
    <property type="nucleotide sequence ID" value="NZ_QUAU01000001.1"/>
</dbReference>
<name>A0ABY2Z432_9LACO</name>
<accession>A0ABY2Z432</accession>
<organism evidence="2 3">
    <name type="scientific">Apilactobacillus micheneri</name>
    <dbReference type="NCBI Taxonomy" id="1899430"/>
    <lineage>
        <taxon>Bacteria</taxon>
        <taxon>Bacillati</taxon>
        <taxon>Bacillota</taxon>
        <taxon>Bacilli</taxon>
        <taxon>Lactobacillales</taxon>
        <taxon>Lactobacillaceae</taxon>
        <taxon>Apilactobacillus</taxon>
    </lineage>
</organism>
<keyword evidence="1" id="KW-0812">Transmembrane</keyword>
<dbReference type="Proteomes" id="UP000777560">
    <property type="component" value="Unassembled WGS sequence"/>
</dbReference>
<dbReference type="EMBL" id="QUAV01000001">
    <property type="protein sequence ID" value="TPR26472.1"/>
    <property type="molecule type" value="Genomic_DNA"/>
</dbReference>
<comment type="caution">
    <text evidence="2">The sequence shown here is derived from an EMBL/GenBank/DDBJ whole genome shotgun (WGS) entry which is preliminary data.</text>
</comment>
<sequence>MQQNNNSTKGMFDSNNANLNLIISIGNFLASISSLFDNWGLSVIFFANFILFFTDYLKNRNHKEQKS</sequence>
<evidence type="ECO:0000256" key="1">
    <source>
        <dbReference type="SAM" id="Phobius"/>
    </source>
</evidence>
<evidence type="ECO:0000313" key="3">
    <source>
        <dbReference type="Proteomes" id="UP000777560"/>
    </source>
</evidence>
<reference evidence="2 3" key="1">
    <citation type="submission" date="2018-08" db="EMBL/GenBank/DDBJ databases">
        <title>Comparative genomics of wild bee and flower associated Lactobacillus reveals potential adaptation to the bee host.</title>
        <authorList>
            <person name="Vuong H.Q."/>
            <person name="Mcfrederick Q.S."/>
        </authorList>
    </citation>
    <scope>NUCLEOTIDE SEQUENCE [LARGE SCALE GENOMIC DNA]</scope>
    <source>
        <strain evidence="2 3">HV_13</strain>
    </source>
</reference>
<feature type="transmembrane region" description="Helical" evidence="1">
    <location>
        <begin position="39"/>
        <end position="57"/>
    </location>
</feature>
<keyword evidence="3" id="KW-1185">Reference proteome</keyword>
<proteinExistence type="predicted"/>
<keyword evidence="1" id="KW-0472">Membrane</keyword>
<protein>
    <submittedName>
        <fullName evidence="2">Uncharacterized protein</fullName>
    </submittedName>
</protein>
<keyword evidence="1" id="KW-1133">Transmembrane helix</keyword>
<gene>
    <name evidence="2" type="ORF">DY114_01900</name>
</gene>
<evidence type="ECO:0000313" key="2">
    <source>
        <dbReference type="EMBL" id="TPR26472.1"/>
    </source>
</evidence>